<keyword evidence="2" id="KW-1185">Reference proteome</keyword>
<dbReference type="EMBL" id="CAKXAJ010024197">
    <property type="protein sequence ID" value="CAH2228534.1"/>
    <property type="molecule type" value="Genomic_DNA"/>
</dbReference>
<reference evidence="1" key="1">
    <citation type="submission" date="2022-03" db="EMBL/GenBank/DDBJ databases">
        <authorList>
            <person name="Lindestad O."/>
        </authorList>
    </citation>
    <scope>NUCLEOTIDE SEQUENCE</scope>
</reference>
<evidence type="ECO:0000313" key="1">
    <source>
        <dbReference type="EMBL" id="CAH2228534.1"/>
    </source>
</evidence>
<dbReference type="OrthoDB" id="21648at2759"/>
<dbReference type="Proteomes" id="UP000838756">
    <property type="component" value="Unassembled WGS sequence"/>
</dbReference>
<protein>
    <submittedName>
        <fullName evidence="1">Jg22798 protein</fullName>
    </submittedName>
</protein>
<evidence type="ECO:0000313" key="2">
    <source>
        <dbReference type="Proteomes" id="UP000838756"/>
    </source>
</evidence>
<organism evidence="1 2">
    <name type="scientific">Pararge aegeria aegeria</name>
    <dbReference type="NCBI Taxonomy" id="348720"/>
    <lineage>
        <taxon>Eukaryota</taxon>
        <taxon>Metazoa</taxon>
        <taxon>Ecdysozoa</taxon>
        <taxon>Arthropoda</taxon>
        <taxon>Hexapoda</taxon>
        <taxon>Insecta</taxon>
        <taxon>Pterygota</taxon>
        <taxon>Neoptera</taxon>
        <taxon>Endopterygota</taxon>
        <taxon>Lepidoptera</taxon>
        <taxon>Glossata</taxon>
        <taxon>Ditrysia</taxon>
        <taxon>Papilionoidea</taxon>
        <taxon>Nymphalidae</taxon>
        <taxon>Satyrinae</taxon>
        <taxon>Satyrini</taxon>
        <taxon>Parargina</taxon>
        <taxon>Pararge</taxon>
    </lineage>
</organism>
<accession>A0A8S4R0H9</accession>
<comment type="caution">
    <text evidence="1">The sequence shown here is derived from an EMBL/GenBank/DDBJ whole genome shotgun (WGS) entry which is preliminary data.</text>
</comment>
<dbReference type="AlphaFoldDB" id="A0A8S4R0H9"/>
<gene>
    <name evidence="1" type="primary">jg22798</name>
    <name evidence="1" type="ORF">PAEG_LOCUS8352</name>
</gene>
<proteinExistence type="predicted"/>
<feature type="non-terminal residue" evidence="1">
    <location>
        <position position="1"/>
    </location>
</feature>
<name>A0A8S4R0H9_9NEOP</name>
<sequence length="42" mass="4842">KDGDDDDILFLDTPMAVDDFEMEMNEHRDTVSDPDSRSSHDK</sequence>